<keyword evidence="2" id="KW-0067">ATP-binding</keyword>
<dbReference type="PANTHER" id="PTHR38467:SF1">
    <property type="entry name" value="CONJUGATIVE TRANSFER: ASSEMBLY"/>
    <property type="match status" value="1"/>
</dbReference>
<evidence type="ECO:0000259" key="1">
    <source>
        <dbReference type="Pfam" id="PF19044"/>
    </source>
</evidence>
<dbReference type="PANTHER" id="PTHR38467">
    <property type="match status" value="1"/>
</dbReference>
<evidence type="ECO:0000313" key="3">
    <source>
        <dbReference type="Proteomes" id="UP000254545"/>
    </source>
</evidence>
<dbReference type="AlphaFoldDB" id="A0A7H4M7M9"/>
<dbReference type="EMBL" id="UGKR01000001">
    <property type="protein sequence ID" value="STS86329.1"/>
    <property type="molecule type" value="Genomic_DNA"/>
</dbReference>
<dbReference type="InterPro" id="IPR053155">
    <property type="entry name" value="F-pilin_assembly_TraC"/>
</dbReference>
<evidence type="ECO:0000313" key="2">
    <source>
        <dbReference type="EMBL" id="STS86329.1"/>
    </source>
</evidence>
<sequence length="160" mass="18640">MYMNPLFWRQITESWPHYEQDMRIDHVVDYMKVKQTEISKMHSAQIGGRIDEIVTLLNKYTTRGLYGEFFNSSEPTLSMDEQFVVTELGDLRKRGDLLSAVLFTLMIWNENMMYSTSRKLRKMSVIDEGWKLLGGSSKRSGILLRKDTVLHAAIMVHMAL</sequence>
<proteinExistence type="predicted"/>
<dbReference type="InterPro" id="IPR043964">
    <property type="entry name" value="P-loop_TraG"/>
</dbReference>
<dbReference type="InterPro" id="IPR027417">
    <property type="entry name" value="P-loop_NTPase"/>
</dbReference>
<accession>A0A7H4M7M9</accession>
<organism evidence="2 3">
    <name type="scientific">Klebsiella variicola</name>
    <dbReference type="NCBI Taxonomy" id="244366"/>
    <lineage>
        <taxon>Bacteria</taxon>
        <taxon>Pseudomonadati</taxon>
        <taxon>Pseudomonadota</taxon>
        <taxon>Gammaproteobacteria</taxon>
        <taxon>Enterobacterales</taxon>
        <taxon>Enterobacteriaceae</taxon>
        <taxon>Klebsiella/Raoultella group</taxon>
        <taxon>Klebsiella</taxon>
        <taxon>Klebsiella pneumoniae complex</taxon>
    </lineage>
</organism>
<dbReference type="GO" id="GO:0005524">
    <property type="term" value="F:ATP binding"/>
    <property type="evidence" value="ECO:0007669"/>
    <property type="project" value="UniProtKB-KW"/>
</dbReference>
<reference evidence="2 3" key="1">
    <citation type="submission" date="2018-06" db="EMBL/GenBank/DDBJ databases">
        <authorList>
            <consortium name="Pathogen Informatics"/>
            <person name="Doyle S."/>
        </authorList>
    </citation>
    <scope>NUCLEOTIDE SEQUENCE [LARGE SCALE GENOMIC DNA]</scope>
    <source>
        <strain evidence="2 3">NCTC9177</strain>
    </source>
</reference>
<gene>
    <name evidence="2" type="primary">traC_3</name>
    <name evidence="2" type="ORF">NCTC9177_00082</name>
</gene>
<dbReference type="Pfam" id="PF19044">
    <property type="entry name" value="P-loop_TraG"/>
    <property type="match status" value="1"/>
</dbReference>
<dbReference type="Proteomes" id="UP000254545">
    <property type="component" value="Unassembled WGS sequence"/>
</dbReference>
<protein>
    <submittedName>
        <fullName evidence="2">Conjugal transfer ATP-binding protein TraC</fullName>
    </submittedName>
</protein>
<name>A0A7H4M7M9_KLEVA</name>
<feature type="domain" description="TraG P-loop" evidence="1">
    <location>
        <begin position="46"/>
        <end position="133"/>
    </location>
</feature>
<comment type="caution">
    <text evidence="2">The sequence shown here is derived from an EMBL/GenBank/DDBJ whole genome shotgun (WGS) entry which is preliminary data.</text>
</comment>
<dbReference type="Gene3D" id="3.40.50.300">
    <property type="entry name" value="P-loop containing nucleotide triphosphate hydrolases"/>
    <property type="match status" value="1"/>
</dbReference>
<keyword evidence="2" id="KW-0547">Nucleotide-binding</keyword>